<gene>
    <name evidence="2" type="ORF">BKA67DRAFT_532018</name>
</gene>
<proteinExistence type="predicted"/>
<comment type="caution">
    <text evidence="2">The sequence shown here is derived from an EMBL/GenBank/DDBJ whole genome shotgun (WGS) entry which is preliminary data.</text>
</comment>
<feature type="compositionally biased region" description="Basic and acidic residues" evidence="1">
    <location>
        <begin position="264"/>
        <end position="274"/>
    </location>
</feature>
<dbReference type="EMBL" id="JAGPXC010000002">
    <property type="protein sequence ID" value="KAH6656766.1"/>
    <property type="molecule type" value="Genomic_DNA"/>
</dbReference>
<evidence type="ECO:0000256" key="1">
    <source>
        <dbReference type="SAM" id="MobiDB-lite"/>
    </source>
</evidence>
<sequence>MAEPSFHGIREFLDSFDRRSFHPHQQSEAAQCHADAFNEDLDSNESERYPKRPRSTTTQSSRSTASAQSSSRSTTFDIPSRKGSVESTAFSAPSSRPRLPPDVVAHIGAPVPNAGVHRLSCEFALYSDCAQSFALNETEQWIEHSIAHLRDRLPIKCVCWFCDDFIFDASKHGRDRDTNFRDRMEHIRDHIGHDHYTIAEIRPDFHFLQHLHDNDLISAERFSSARRWNESPAPRRGDIHPYNFIPLERVQRDERAQQNVVMIRRERNRRDHTANRQNSNRDQQLRSRYFQS</sequence>
<evidence type="ECO:0000313" key="3">
    <source>
        <dbReference type="Proteomes" id="UP000758603"/>
    </source>
</evidence>
<evidence type="ECO:0000313" key="2">
    <source>
        <dbReference type="EMBL" id="KAH6656766.1"/>
    </source>
</evidence>
<feature type="region of interest" description="Disordered" evidence="1">
    <location>
        <begin position="19"/>
        <end position="99"/>
    </location>
</feature>
<dbReference type="GeneID" id="70128362"/>
<accession>A0A9P9A139</accession>
<feature type="region of interest" description="Disordered" evidence="1">
    <location>
        <begin position="264"/>
        <end position="292"/>
    </location>
</feature>
<keyword evidence="3" id="KW-1185">Reference proteome</keyword>
<dbReference type="Proteomes" id="UP000758603">
    <property type="component" value="Unassembled WGS sequence"/>
</dbReference>
<organism evidence="2 3">
    <name type="scientific">Truncatella angustata</name>
    <dbReference type="NCBI Taxonomy" id="152316"/>
    <lineage>
        <taxon>Eukaryota</taxon>
        <taxon>Fungi</taxon>
        <taxon>Dikarya</taxon>
        <taxon>Ascomycota</taxon>
        <taxon>Pezizomycotina</taxon>
        <taxon>Sordariomycetes</taxon>
        <taxon>Xylariomycetidae</taxon>
        <taxon>Amphisphaeriales</taxon>
        <taxon>Sporocadaceae</taxon>
        <taxon>Truncatella</taxon>
    </lineage>
</organism>
<dbReference type="OrthoDB" id="409136at2759"/>
<name>A0A9P9A139_9PEZI</name>
<feature type="compositionally biased region" description="Polar residues" evidence="1">
    <location>
        <begin position="85"/>
        <end position="94"/>
    </location>
</feature>
<dbReference type="RefSeq" id="XP_045961000.1">
    <property type="nucleotide sequence ID" value="XM_046099470.1"/>
</dbReference>
<dbReference type="AlphaFoldDB" id="A0A9P9A139"/>
<feature type="compositionally biased region" description="Low complexity" evidence="1">
    <location>
        <begin position="55"/>
        <end position="75"/>
    </location>
</feature>
<reference evidence="2" key="1">
    <citation type="journal article" date="2021" name="Nat. Commun.">
        <title>Genetic determinants of endophytism in the Arabidopsis root mycobiome.</title>
        <authorList>
            <person name="Mesny F."/>
            <person name="Miyauchi S."/>
            <person name="Thiergart T."/>
            <person name="Pickel B."/>
            <person name="Atanasova L."/>
            <person name="Karlsson M."/>
            <person name="Huettel B."/>
            <person name="Barry K.W."/>
            <person name="Haridas S."/>
            <person name="Chen C."/>
            <person name="Bauer D."/>
            <person name="Andreopoulos W."/>
            <person name="Pangilinan J."/>
            <person name="LaButti K."/>
            <person name="Riley R."/>
            <person name="Lipzen A."/>
            <person name="Clum A."/>
            <person name="Drula E."/>
            <person name="Henrissat B."/>
            <person name="Kohler A."/>
            <person name="Grigoriev I.V."/>
            <person name="Martin F.M."/>
            <person name="Hacquard S."/>
        </authorList>
    </citation>
    <scope>NUCLEOTIDE SEQUENCE</scope>
    <source>
        <strain evidence="2">MPI-SDFR-AT-0073</strain>
    </source>
</reference>
<protein>
    <submittedName>
        <fullName evidence="2">Uncharacterized protein</fullName>
    </submittedName>
</protein>